<evidence type="ECO:0000313" key="2">
    <source>
        <dbReference type="EMBL" id="HIU91623.1"/>
    </source>
</evidence>
<dbReference type="GO" id="GO:0006974">
    <property type="term" value="P:DNA damage response"/>
    <property type="evidence" value="ECO:0007669"/>
    <property type="project" value="TreeGrafter"/>
</dbReference>
<dbReference type="InterPro" id="IPR052022">
    <property type="entry name" value="26kDa_periplasmic_antigen"/>
</dbReference>
<gene>
    <name evidence="2" type="ORF">IAD26_00665</name>
</gene>
<dbReference type="Gene3D" id="3.30.70.2970">
    <property type="entry name" value="Protein of unknown function (DUF541), domain 2"/>
    <property type="match status" value="1"/>
</dbReference>
<dbReference type="Pfam" id="PF04402">
    <property type="entry name" value="SIMPL"/>
    <property type="match status" value="1"/>
</dbReference>
<name>A0A9D1MZ12_9CLOT</name>
<dbReference type="AlphaFoldDB" id="A0A9D1MZ12"/>
<accession>A0A9D1MZ12</accession>
<reference evidence="2" key="1">
    <citation type="submission" date="2020-10" db="EMBL/GenBank/DDBJ databases">
        <authorList>
            <person name="Gilroy R."/>
        </authorList>
    </citation>
    <scope>NUCLEOTIDE SEQUENCE</scope>
    <source>
        <strain evidence="2">CHK154-7741</strain>
    </source>
</reference>
<feature type="signal peptide" evidence="1">
    <location>
        <begin position="1"/>
        <end position="20"/>
    </location>
</feature>
<keyword evidence="1" id="KW-0732">Signal</keyword>
<dbReference type="Gene3D" id="3.30.110.170">
    <property type="entry name" value="Protein of unknown function (DUF541), domain 1"/>
    <property type="match status" value="1"/>
</dbReference>
<evidence type="ECO:0000313" key="3">
    <source>
        <dbReference type="Proteomes" id="UP000886748"/>
    </source>
</evidence>
<dbReference type="PANTHER" id="PTHR34387:SF2">
    <property type="entry name" value="SLR1258 PROTEIN"/>
    <property type="match status" value="1"/>
</dbReference>
<organism evidence="2 3">
    <name type="scientific">Candidatus Limenecus avicola</name>
    <dbReference type="NCBI Taxonomy" id="2840847"/>
    <lineage>
        <taxon>Bacteria</taxon>
        <taxon>Bacillati</taxon>
        <taxon>Bacillota</taxon>
        <taxon>Clostridia</taxon>
        <taxon>Eubacteriales</taxon>
        <taxon>Clostridiaceae</taxon>
        <taxon>Clostridiaceae incertae sedis</taxon>
        <taxon>Candidatus Limenecus</taxon>
    </lineage>
</organism>
<reference evidence="2" key="2">
    <citation type="journal article" date="2021" name="PeerJ">
        <title>Extensive microbial diversity within the chicken gut microbiome revealed by metagenomics and culture.</title>
        <authorList>
            <person name="Gilroy R."/>
            <person name="Ravi A."/>
            <person name="Getino M."/>
            <person name="Pursley I."/>
            <person name="Horton D.L."/>
            <person name="Alikhan N.F."/>
            <person name="Baker D."/>
            <person name="Gharbi K."/>
            <person name="Hall N."/>
            <person name="Watson M."/>
            <person name="Adriaenssens E.M."/>
            <person name="Foster-Nyarko E."/>
            <person name="Jarju S."/>
            <person name="Secka A."/>
            <person name="Antonio M."/>
            <person name="Oren A."/>
            <person name="Chaudhuri R.R."/>
            <person name="La Ragione R."/>
            <person name="Hildebrand F."/>
            <person name="Pallen M.J."/>
        </authorList>
    </citation>
    <scope>NUCLEOTIDE SEQUENCE</scope>
    <source>
        <strain evidence="2">CHK154-7741</strain>
    </source>
</reference>
<dbReference type="Proteomes" id="UP000886748">
    <property type="component" value="Unassembled WGS sequence"/>
</dbReference>
<proteinExistence type="predicted"/>
<feature type="chain" id="PRO_5039172833" evidence="1">
    <location>
        <begin position="21"/>
        <end position="248"/>
    </location>
</feature>
<dbReference type="EMBL" id="DVOD01000007">
    <property type="protein sequence ID" value="HIU91623.1"/>
    <property type="molecule type" value="Genomic_DNA"/>
</dbReference>
<sequence>MKKILSAALVGALAIGFISAGGLKAAADVIERGFVSVSTTANTELPPDVVEISIAVQTQDTKSLQKATAENKLISDKVYSSLSAMINKDNGDFIKTTNFNAAPVYNYKNNKKDLVRYEVSNSIIVHTKSIKDAGAMIDKAISLGATNIDNINFSVSSYDKQCDQLLGIAAKKAFTRAGILAKSANNTLAGIKSMNGSCSTSSNIPQYRLLAKNMAMSASADSSVESSSPIQGGVIKLYANLNASYFVK</sequence>
<dbReference type="InterPro" id="IPR007497">
    <property type="entry name" value="SIMPL/DUF541"/>
</dbReference>
<dbReference type="PANTHER" id="PTHR34387">
    <property type="entry name" value="SLR1258 PROTEIN"/>
    <property type="match status" value="1"/>
</dbReference>
<protein>
    <submittedName>
        <fullName evidence="2">SIMPL domain-containing protein</fullName>
    </submittedName>
</protein>
<comment type="caution">
    <text evidence="2">The sequence shown here is derived from an EMBL/GenBank/DDBJ whole genome shotgun (WGS) entry which is preliminary data.</text>
</comment>
<evidence type="ECO:0000256" key="1">
    <source>
        <dbReference type="SAM" id="SignalP"/>
    </source>
</evidence>